<evidence type="ECO:0000256" key="1">
    <source>
        <dbReference type="ARBA" id="ARBA00018672"/>
    </source>
</evidence>
<dbReference type="InterPro" id="IPR037522">
    <property type="entry name" value="HD_GYP_dom"/>
</dbReference>
<dbReference type="SMART" id="SM00267">
    <property type="entry name" value="GGDEF"/>
    <property type="match status" value="1"/>
</dbReference>
<dbReference type="SUPFAM" id="SSF109604">
    <property type="entry name" value="HD-domain/PDEase-like"/>
    <property type="match status" value="1"/>
</dbReference>
<dbReference type="EMBL" id="JACOQI010000014">
    <property type="protein sequence ID" value="MBC5771235.1"/>
    <property type="molecule type" value="Genomic_DNA"/>
</dbReference>
<dbReference type="SMART" id="SM00448">
    <property type="entry name" value="REC"/>
    <property type="match status" value="1"/>
</dbReference>
<dbReference type="Gene3D" id="3.30.70.270">
    <property type="match status" value="1"/>
</dbReference>
<dbReference type="Proteomes" id="UP000620327">
    <property type="component" value="Unassembled WGS sequence"/>
</dbReference>
<dbReference type="CDD" id="cd01949">
    <property type="entry name" value="GGDEF"/>
    <property type="match status" value="1"/>
</dbReference>
<dbReference type="InterPro" id="IPR029787">
    <property type="entry name" value="Nucleotide_cyclase"/>
</dbReference>
<feature type="domain" description="GGDEF" evidence="5">
    <location>
        <begin position="668"/>
        <end position="801"/>
    </location>
</feature>
<dbReference type="InterPro" id="IPR001789">
    <property type="entry name" value="Sig_transdc_resp-reg_receiver"/>
</dbReference>
<feature type="domain" description="Response regulatory" evidence="4">
    <location>
        <begin position="5"/>
        <end position="121"/>
    </location>
</feature>
<evidence type="ECO:0000259" key="6">
    <source>
        <dbReference type="PROSITE" id="PS51832"/>
    </source>
</evidence>
<organism evidence="7 8">
    <name type="scientific">Dysosmobacter segnis</name>
    <dbReference type="NCBI Taxonomy" id="2763042"/>
    <lineage>
        <taxon>Bacteria</taxon>
        <taxon>Bacillati</taxon>
        <taxon>Bacillota</taxon>
        <taxon>Clostridia</taxon>
        <taxon>Eubacteriales</taxon>
        <taxon>Oscillospiraceae</taxon>
        <taxon>Dysosmobacter</taxon>
    </lineage>
</organism>
<proteinExistence type="predicted"/>
<dbReference type="PANTHER" id="PTHR45228">
    <property type="entry name" value="CYCLIC DI-GMP PHOSPHODIESTERASE TM_0186-RELATED"/>
    <property type="match status" value="1"/>
</dbReference>
<dbReference type="Pfam" id="PF00990">
    <property type="entry name" value="GGDEF"/>
    <property type="match status" value="1"/>
</dbReference>
<dbReference type="Gene3D" id="3.40.50.2300">
    <property type="match status" value="1"/>
</dbReference>
<dbReference type="Pfam" id="PF13487">
    <property type="entry name" value="HD_5"/>
    <property type="match status" value="1"/>
</dbReference>
<accession>A0A923MJG3</accession>
<dbReference type="CDD" id="cd00077">
    <property type="entry name" value="HDc"/>
    <property type="match status" value="1"/>
</dbReference>
<dbReference type="PROSITE" id="PS51832">
    <property type="entry name" value="HD_GYP"/>
    <property type="match status" value="1"/>
</dbReference>
<sequence length="810" mass="92733">MERQTVLIVDDSELNRMMLMEILGEQYHYIEAQNGREAVRLMEKKLTVDLMLLDINMPEMNGFQVLEQMNRFRWIDEIPVIMISTDETNQAIQQAYAMGVTDYIRRPFDTFIVRHRVENTLKLYANQKRLMYLVSDQIREKEENSNLMVGILSHVVEFRNHEGGDHIRNIRSITELLLRRLVEKTKAYHLSEEDIALIKTASALHDIGKITIPEEILNKPGKLTSEEFAVMKTHAAAGAVILEQMTFGQEKPLFRYALEICRWHHERWDGHGYPDGLRGERIPIAAQVVALADVYNALTSERCYKKAFDHDTAIAMILGGECGAFNPLLLECLADVSPRLRITSHVPLDGDPYRLEVNRLSDELLARADLPRNDRVQRILESLQERIDFFASCSGGIQFEFDALSGLADITNWDEPPQYRHTVKNAAHPECFCRLSQKDFHRLQEAMAATTKETPEFSVSLLLPCGTEHHWCDLRVRTLWSDRQPEHYVGAVGQLVDPQLSVKKPLLLSAADVNTEDGTLALAAEMRRLRMVFDVVRLVDPTTNSVLELDEQGVLHPNGSHCAAFWDNGRSCANCISSRALAQKTTLNKLEFTNTDMYFVISKYLCLNGMPCVLEMLSKLSEGRWIDANGTRLLLDHSRAENMELFMDPLTNTYARRYFESYRSHLEGMEHVAIIDVDSFKQVNDAYGHQTGDTVLRDIVAAIHSCIRSTDTLIRYGGDEFLLLFPKMDEHIFVRKQNEIREAVRRIVIPEYPELHLSVSIGGVSGVHPLAEAIRQADYLMYENKEKYYTEGEHVTPPPKMEENIKIRDK</sequence>
<evidence type="ECO:0000259" key="5">
    <source>
        <dbReference type="PROSITE" id="PS50887"/>
    </source>
</evidence>
<dbReference type="InterPro" id="IPR052020">
    <property type="entry name" value="Cyclic_di-GMP/3'3'-cGAMP_PDE"/>
</dbReference>
<reference evidence="7" key="1">
    <citation type="submission" date="2020-08" db="EMBL/GenBank/DDBJ databases">
        <title>Genome public.</title>
        <authorList>
            <person name="Liu C."/>
            <person name="Sun Q."/>
        </authorList>
    </citation>
    <scope>NUCLEOTIDE SEQUENCE</scope>
    <source>
        <strain evidence="7">BX15</strain>
    </source>
</reference>
<protein>
    <recommendedName>
        <fullName evidence="1">Stage 0 sporulation protein A homolog</fullName>
    </recommendedName>
</protein>
<dbReference type="Pfam" id="PF00072">
    <property type="entry name" value="Response_reg"/>
    <property type="match status" value="1"/>
</dbReference>
<dbReference type="PROSITE" id="PS50110">
    <property type="entry name" value="RESPONSE_REGULATORY"/>
    <property type="match status" value="1"/>
</dbReference>
<dbReference type="InterPro" id="IPR003607">
    <property type="entry name" value="HD/PDEase_dom"/>
</dbReference>
<comment type="caution">
    <text evidence="7">The sequence shown here is derived from an EMBL/GenBank/DDBJ whole genome shotgun (WGS) entry which is preliminary data.</text>
</comment>
<dbReference type="PROSITE" id="PS50887">
    <property type="entry name" value="GGDEF"/>
    <property type="match status" value="1"/>
</dbReference>
<evidence type="ECO:0000313" key="8">
    <source>
        <dbReference type="Proteomes" id="UP000620327"/>
    </source>
</evidence>
<dbReference type="SUPFAM" id="SSF55073">
    <property type="entry name" value="Nucleotide cyclase"/>
    <property type="match status" value="1"/>
</dbReference>
<dbReference type="InterPro" id="IPR000160">
    <property type="entry name" value="GGDEF_dom"/>
</dbReference>
<evidence type="ECO:0000256" key="2">
    <source>
        <dbReference type="ARBA" id="ARBA00024867"/>
    </source>
</evidence>
<evidence type="ECO:0000259" key="4">
    <source>
        <dbReference type="PROSITE" id="PS50110"/>
    </source>
</evidence>
<dbReference type="SUPFAM" id="SSF52172">
    <property type="entry name" value="CheY-like"/>
    <property type="match status" value="1"/>
</dbReference>
<dbReference type="InterPro" id="IPR011006">
    <property type="entry name" value="CheY-like_superfamily"/>
</dbReference>
<dbReference type="RefSeq" id="WP_187015451.1">
    <property type="nucleotide sequence ID" value="NZ_JACOQI010000014.1"/>
</dbReference>
<evidence type="ECO:0000313" key="7">
    <source>
        <dbReference type="EMBL" id="MBC5771235.1"/>
    </source>
</evidence>
<dbReference type="AlphaFoldDB" id="A0A923MJG3"/>
<dbReference type="Gene3D" id="1.10.3210.10">
    <property type="entry name" value="Hypothetical protein af1432"/>
    <property type="match status" value="1"/>
</dbReference>
<comment type="function">
    <text evidence="2">May play the central regulatory role in sporulation. It may be an element of the effector pathway responsible for the activation of sporulation genes in response to nutritional stress. Spo0A may act in concert with spo0H (a sigma factor) to control the expression of some genes that are critical to the sporulation process.</text>
</comment>
<name>A0A923MJG3_9FIRM</name>
<keyword evidence="8" id="KW-1185">Reference proteome</keyword>
<evidence type="ECO:0000256" key="3">
    <source>
        <dbReference type="PROSITE-ProRule" id="PRU00169"/>
    </source>
</evidence>
<feature type="domain" description="HD-GYP" evidence="6">
    <location>
        <begin position="141"/>
        <end position="349"/>
    </location>
</feature>
<feature type="modified residue" description="4-aspartylphosphate" evidence="3">
    <location>
        <position position="54"/>
    </location>
</feature>
<dbReference type="InterPro" id="IPR043128">
    <property type="entry name" value="Rev_trsase/Diguanyl_cyclase"/>
</dbReference>
<dbReference type="NCBIfam" id="TIGR00254">
    <property type="entry name" value="GGDEF"/>
    <property type="match status" value="1"/>
</dbReference>
<dbReference type="SMART" id="SM00471">
    <property type="entry name" value="HDc"/>
    <property type="match status" value="1"/>
</dbReference>
<keyword evidence="3" id="KW-0597">Phosphoprotein</keyword>
<dbReference type="GO" id="GO:0000160">
    <property type="term" value="P:phosphorelay signal transduction system"/>
    <property type="evidence" value="ECO:0007669"/>
    <property type="project" value="InterPro"/>
</dbReference>
<gene>
    <name evidence="7" type="ORF">H8Z83_13060</name>
</gene>